<sequence length="184" mass="19967">MTGRILALDLATTTGWALGVPGQPITSGSIRFSGSTEDQSIGFARYTSWIGELLSTHDVTEVCYEQPMDPRHMVNKVTGRATTNFATIRLLLGMCAITEAQARIYRVPRLTEAPVQSVRKHLLKHRPAKGQSKIAVAQMLKILGYRPVDDNEADALALILYVSAIRAPGADIATPLPLRSAQNG</sequence>
<dbReference type="InterPro" id="IPR036397">
    <property type="entry name" value="RNaseH_sf"/>
</dbReference>
<dbReference type="EMBL" id="FQUE01000002">
    <property type="protein sequence ID" value="SHE78359.1"/>
    <property type="molecule type" value="Genomic_DNA"/>
</dbReference>
<gene>
    <name evidence="1" type="ORF">SAMN05444339_10251</name>
</gene>
<dbReference type="GO" id="GO:0003676">
    <property type="term" value="F:nucleic acid binding"/>
    <property type="evidence" value="ECO:0007669"/>
    <property type="project" value="InterPro"/>
</dbReference>
<dbReference type="Proteomes" id="UP000183987">
    <property type="component" value="Unassembled WGS sequence"/>
</dbReference>
<dbReference type="Gene3D" id="3.30.420.10">
    <property type="entry name" value="Ribonuclease H-like superfamily/Ribonuclease H"/>
    <property type="match status" value="1"/>
</dbReference>
<dbReference type="AlphaFoldDB" id="A0A1M4WAW5"/>
<evidence type="ECO:0000313" key="1">
    <source>
        <dbReference type="EMBL" id="SHE78359.1"/>
    </source>
</evidence>
<reference evidence="2" key="1">
    <citation type="submission" date="2016-11" db="EMBL/GenBank/DDBJ databases">
        <authorList>
            <person name="Varghese N."/>
            <person name="Submissions S."/>
        </authorList>
    </citation>
    <scope>NUCLEOTIDE SEQUENCE [LARGE SCALE GENOMIC DNA]</scope>
    <source>
        <strain evidence="2">DSM 29326</strain>
    </source>
</reference>
<organism evidence="1 2">
    <name type="scientific">Loktanella atrilutea</name>
    <dbReference type="NCBI Taxonomy" id="366533"/>
    <lineage>
        <taxon>Bacteria</taxon>
        <taxon>Pseudomonadati</taxon>
        <taxon>Pseudomonadota</taxon>
        <taxon>Alphaproteobacteria</taxon>
        <taxon>Rhodobacterales</taxon>
        <taxon>Roseobacteraceae</taxon>
        <taxon>Loktanella</taxon>
    </lineage>
</organism>
<dbReference type="SUPFAM" id="SSF53098">
    <property type="entry name" value="Ribonuclease H-like"/>
    <property type="match status" value="1"/>
</dbReference>
<dbReference type="RefSeq" id="WP_072856213.1">
    <property type="nucleotide sequence ID" value="NZ_FQUE01000002.1"/>
</dbReference>
<dbReference type="InterPro" id="IPR012337">
    <property type="entry name" value="RNaseH-like_sf"/>
</dbReference>
<dbReference type="OrthoDB" id="2990050at2"/>
<evidence type="ECO:0000313" key="2">
    <source>
        <dbReference type="Proteomes" id="UP000183987"/>
    </source>
</evidence>
<protein>
    <submittedName>
        <fullName evidence="1">Uncharacterized protein</fullName>
    </submittedName>
</protein>
<keyword evidence="2" id="KW-1185">Reference proteome</keyword>
<name>A0A1M4WAW5_LOKAT</name>
<accession>A0A1M4WAW5</accession>
<dbReference type="STRING" id="366533.SAMN05444339_10251"/>
<proteinExistence type="predicted"/>